<dbReference type="EMBL" id="CAMKVN010011689">
    <property type="protein sequence ID" value="CAI2194947.1"/>
    <property type="molecule type" value="Genomic_DNA"/>
</dbReference>
<keyword evidence="2" id="KW-1185">Reference proteome</keyword>
<sequence length="126" mass="14494">IDNKFQSLVCKTVEYFYNSNSRAKVMRIGYELLQQAYTSTVEAGISFEKTNHFDTVIDITNIVTPVNVKAFIQIIFQIRYKNIHNEFESTRPNYLPIAIKGIKTDFDAVATSQNLDSEEAENLKFD</sequence>
<name>A0A9W4T750_9GLOM</name>
<gene>
    <name evidence="1" type="ORF">FWILDA_LOCUS16831</name>
</gene>
<evidence type="ECO:0000313" key="2">
    <source>
        <dbReference type="Proteomes" id="UP001153678"/>
    </source>
</evidence>
<organism evidence="1 2">
    <name type="scientific">Funneliformis geosporum</name>
    <dbReference type="NCBI Taxonomy" id="1117311"/>
    <lineage>
        <taxon>Eukaryota</taxon>
        <taxon>Fungi</taxon>
        <taxon>Fungi incertae sedis</taxon>
        <taxon>Mucoromycota</taxon>
        <taxon>Glomeromycotina</taxon>
        <taxon>Glomeromycetes</taxon>
        <taxon>Glomerales</taxon>
        <taxon>Glomeraceae</taxon>
        <taxon>Funneliformis</taxon>
    </lineage>
</organism>
<dbReference type="AlphaFoldDB" id="A0A9W4T750"/>
<proteinExistence type="predicted"/>
<comment type="caution">
    <text evidence="1">The sequence shown here is derived from an EMBL/GenBank/DDBJ whole genome shotgun (WGS) entry which is preliminary data.</text>
</comment>
<accession>A0A9W4T750</accession>
<dbReference type="OrthoDB" id="2341878at2759"/>
<feature type="non-terminal residue" evidence="1">
    <location>
        <position position="126"/>
    </location>
</feature>
<evidence type="ECO:0000313" key="1">
    <source>
        <dbReference type="EMBL" id="CAI2194947.1"/>
    </source>
</evidence>
<reference evidence="1" key="1">
    <citation type="submission" date="2022-08" db="EMBL/GenBank/DDBJ databases">
        <authorList>
            <person name="Kallberg Y."/>
            <person name="Tangrot J."/>
            <person name="Rosling A."/>
        </authorList>
    </citation>
    <scope>NUCLEOTIDE SEQUENCE</scope>
    <source>
        <strain evidence="1">Wild A</strain>
    </source>
</reference>
<dbReference type="Proteomes" id="UP001153678">
    <property type="component" value="Unassembled WGS sequence"/>
</dbReference>
<protein>
    <submittedName>
        <fullName evidence="1">9698_t:CDS:1</fullName>
    </submittedName>
</protein>